<keyword evidence="7" id="KW-0808">Transferase</keyword>
<dbReference type="Gene3D" id="3.40.980.10">
    <property type="entry name" value="MoaB/Mog-like domain"/>
    <property type="match status" value="1"/>
</dbReference>
<dbReference type="InterPro" id="IPR005110">
    <property type="entry name" value="MoeA_linker/N"/>
</dbReference>
<dbReference type="CDD" id="cd00887">
    <property type="entry name" value="MoeA"/>
    <property type="match status" value="1"/>
</dbReference>
<evidence type="ECO:0000259" key="8">
    <source>
        <dbReference type="SMART" id="SM00852"/>
    </source>
</evidence>
<organism evidence="9 10">
    <name type="scientific">Sanguibacter keddieii (strain ATCC 51767 / DSM 10542 / NCFB 3025 / ST-74)</name>
    <dbReference type="NCBI Taxonomy" id="446469"/>
    <lineage>
        <taxon>Bacteria</taxon>
        <taxon>Bacillati</taxon>
        <taxon>Actinomycetota</taxon>
        <taxon>Actinomycetes</taxon>
        <taxon>Micrococcales</taxon>
        <taxon>Sanguibacteraceae</taxon>
        <taxon>Sanguibacter</taxon>
    </lineage>
</organism>
<sequence>MLLGRPRYDGGRAVKSVQDQLAAVLAVAVPVPALDVVLTDAAGCILAADIVVTEDIPSRPLATCDGYAVRSQDLVGASPENPVVLPVTHDVWSAADEPFRLAPRQSVLVSSGVPMPVGADALVPVWATDRGAAKVRVVTEAAPGAYVRQVGSDVRAGTVALRHGTRLDARQLAFAASLGYARIRVHPAPRVVILPVGDELVQPGSTRPGVFDANGPSLRTAVQDAGAIAIQVAPVTDDQSRLREMIEDQLVRADLLITTGGLSEGSHDTLKDVLAPLGTVRFDHVAMVPGRNQGIGTLHAGIGESTDNPGDTIPVFSLPGHPVAAQISYEVFVRPALRAMAGYTDIYRPSVAAHAAVGWRSPAGVRQFVPAVLVGSPDGGYHVTPVGDPTRLEDLSVAGLAEANALAVVPEGESEVRFGDRVHCLVLEG</sequence>
<comment type="function">
    <text evidence="1 7">Catalyzes the insertion of molybdate into adenylated molybdopterin with the concomitant release of AMP.</text>
</comment>
<dbReference type="InterPro" id="IPR005111">
    <property type="entry name" value="MoeA_C_domain_IV"/>
</dbReference>
<keyword evidence="5 7" id="KW-0501">Molybdenum cofactor biosynthesis</keyword>
<dbReference type="PANTHER" id="PTHR10192:SF5">
    <property type="entry name" value="GEPHYRIN"/>
    <property type="match status" value="1"/>
</dbReference>
<protein>
    <recommendedName>
        <fullName evidence="7">Molybdopterin molybdenumtransferase</fullName>
        <ecNumber evidence="7">2.10.1.1</ecNumber>
    </recommendedName>
</protein>
<keyword evidence="7" id="KW-0460">Magnesium</keyword>
<dbReference type="eggNOG" id="COG0303">
    <property type="taxonomic scope" value="Bacteria"/>
</dbReference>
<evidence type="ECO:0000256" key="5">
    <source>
        <dbReference type="ARBA" id="ARBA00023150"/>
    </source>
</evidence>
<dbReference type="SUPFAM" id="SSF53218">
    <property type="entry name" value="Molybdenum cofactor biosynthesis proteins"/>
    <property type="match status" value="1"/>
</dbReference>
<dbReference type="AlphaFoldDB" id="D1BCG8"/>
<dbReference type="GO" id="GO:0005829">
    <property type="term" value="C:cytosol"/>
    <property type="evidence" value="ECO:0007669"/>
    <property type="project" value="TreeGrafter"/>
</dbReference>
<evidence type="ECO:0000256" key="4">
    <source>
        <dbReference type="ARBA" id="ARBA00022505"/>
    </source>
</evidence>
<dbReference type="Gene3D" id="2.40.340.10">
    <property type="entry name" value="MoeA, C-terminal, domain IV"/>
    <property type="match status" value="1"/>
</dbReference>
<evidence type="ECO:0000256" key="2">
    <source>
        <dbReference type="ARBA" id="ARBA00005046"/>
    </source>
</evidence>
<evidence type="ECO:0000256" key="1">
    <source>
        <dbReference type="ARBA" id="ARBA00002901"/>
    </source>
</evidence>
<dbReference type="SUPFAM" id="SSF63867">
    <property type="entry name" value="MoeA C-terminal domain-like"/>
    <property type="match status" value="1"/>
</dbReference>
<dbReference type="Proteomes" id="UP000000322">
    <property type="component" value="Chromosome"/>
</dbReference>
<comment type="catalytic activity">
    <reaction evidence="6">
        <text>adenylyl-molybdopterin + molybdate = Mo-molybdopterin + AMP + H(+)</text>
        <dbReference type="Rhea" id="RHEA:35047"/>
        <dbReference type="ChEBI" id="CHEBI:15378"/>
        <dbReference type="ChEBI" id="CHEBI:36264"/>
        <dbReference type="ChEBI" id="CHEBI:62727"/>
        <dbReference type="ChEBI" id="CHEBI:71302"/>
        <dbReference type="ChEBI" id="CHEBI:456215"/>
        <dbReference type="EC" id="2.10.1.1"/>
    </reaction>
</comment>
<dbReference type="PANTHER" id="PTHR10192">
    <property type="entry name" value="MOLYBDOPTERIN BIOSYNTHESIS PROTEIN"/>
    <property type="match status" value="1"/>
</dbReference>
<dbReference type="NCBIfam" id="NF045515">
    <property type="entry name" value="Glp_gephyrin"/>
    <property type="match status" value="1"/>
</dbReference>
<evidence type="ECO:0000256" key="6">
    <source>
        <dbReference type="ARBA" id="ARBA00047317"/>
    </source>
</evidence>
<dbReference type="EMBL" id="CP001819">
    <property type="protein sequence ID" value="ACZ22955.1"/>
    <property type="molecule type" value="Genomic_DNA"/>
</dbReference>
<comment type="pathway">
    <text evidence="2 7">Cofactor biosynthesis; molybdopterin biosynthesis.</text>
</comment>
<keyword evidence="10" id="KW-1185">Reference proteome</keyword>
<dbReference type="InterPro" id="IPR036135">
    <property type="entry name" value="MoeA_linker/N_sf"/>
</dbReference>
<dbReference type="Pfam" id="PF00994">
    <property type="entry name" value="MoCF_biosynth"/>
    <property type="match status" value="1"/>
</dbReference>
<dbReference type="EC" id="2.10.1.1" evidence="7"/>
<comment type="similarity">
    <text evidence="3 7">Belongs to the MoeA family.</text>
</comment>
<dbReference type="Gene3D" id="2.170.190.11">
    <property type="entry name" value="Molybdopterin biosynthesis moea protein, domain 3"/>
    <property type="match status" value="1"/>
</dbReference>
<dbReference type="GO" id="GO:0061599">
    <property type="term" value="F:molybdopterin molybdotransferase activity"/>
    <property type="evidence" value="ECO:0007669"/>
    <property type="project" value="UniProtKB-UniRule"/>
</dbReference>
<dbReference type="GO" id="GO:0006777">
    <property type="term" value="P:Mo-molybdopterin cofactor biosynthetic process"/>
    <property type="evidence" value="ECO:0007669"/>
    <property type="project" value="UniProtKB-UniRule"/>
</dbReference>
<dbReference type="STRING" id="446469.Sked_30560"/>
<dbReference type="InterPro" id="IPR036425">
    <property type="entry name" value="MoaB/Mog-like_dom_sf"/>
</dbReference>
<dbReference type="SMART" id="SM00852">
    <property type="entry name" value="MoCF_biosynth"/>
    <property type="match status" value="1"/>
</dbReference>
<dbReference type="InterPro" id="IPR001453">
    <property type="entry name" value="MoaB/Mog_dom"/>
</dbReference>
<dbReference type="InterPro" id="IPR036688">
    <property type="entry name" value="MoeA_C_domain_IV_sf"/>
</dbReference>
<dbReference type="Pfam" id="PF03453">
    <property type="entry name" value="MoeA_N"/>
    <property type="match status" value="1"/>
</dbReference>
<proteinExistence type="inferred from homology"/>
<dbReference type="InterPro" id="IPR038987">
    <property type="entry name" value="MoeA-like"/>
</dbReference>
<dbReference type="HOGENOM" id="CLU_010186_7_0_11"/>
<reference evidence="9 10" key="1">
    <citation type="journal article" date="2009" name="Stand. Genomic Sci.">
        <title>Complete genome sequence of Sanguibacter keddieii type strain (ST-74).</title>
        <authorList>
            <person name="Ivanova N."/>
            <person name="Sikorski J."/>
            <person name="Sims D."/>
            <person name="Brettin T."/>
            <person name="Detter J.C."/>
            <person name="Han C."/>
            <person name="Lapidus A."/>
            <person name="Copeland A."/>
            <person name="Glavina Del Rio T."/>
            <person name="Nolan M."/>
            <person name="Chen F."/>
            <person name="Lucas S."/>
            <person name="Tice H."/>
            <person name="Cheng J.F."/>
            <person name="Bruce D."/>
            <person name="Goodwin L."/>
            <person name="Pitluck S."/>
            <person name="Pati A."/>
            <person name="Mavromatis K."/>
            <person name="Chen A."/>
            <person name="Palaniappan K."/>
            <person name="D'haeseleer P."/>
            <person name="Chain P."/>
            <person name="Bristow J."/>
            <person name="Eisen J.A."/>
            <person name="Markowitz V."/>
            <person name="Hugenholtz P."/>
            <person name="Goker M."/>
            <person name="Pukall R."/>
            <person name="Klenk H.P."/>
            <person name="Kyrpides N.C."/>
        </authorList>
    </citation>
    <scope>NUCLEOTIDE SEQUENCE [LARGE SCALE GENOMIC DNA]</scope>
    <source>
        <strain evidence="10">ATCC 51767 / DSM 10542 / NCFB 3025 / ST-74</strain>
    </source>
</reference>
<dbReference type="Gene3D" id="3.90.105.10">
    <property type="entry name" value="Molybdopterin biosynthesis moea protein, domain 2"/>
    <property type="match status" value="1"/>
</dbReference>
<dbReference type="UniPathway" id="UPA00344"/>
<evidence type="ECO:0000313" key="10">
    <source>
        <dbReference type="Proteomes" id="UP000000322"/>
    </source>
</evidence>
<evidence type="ECO:0000313" key="9">
    <source>
        <dbReference type="EMBL" id="ACZ22955.1"/>
    </source>
</evidence>
<gene>
    <name evidence="9" type="ordered locus">Sked_30560</name>
</gene>
<comment type="cofactor">
    <cofactor evidence="7">
        <name>Mg(2+)</name>
        <dbReference type="ChEBI" id="CHEBI:18420"/>
    </cofactor>
</comment>
<accession>D1BCG8</accession>
<dbReference type="SUPFAM" id="SSF63882">
    <property type="entry name" value="MoeA N-terminal region -like"/>
    <property type="match status" value="1"/>
</dbReference>
<name>D1BCG8_SANKS</name>
<dbReference type="KEGG" id="ske:Sked_30560"/>
<keyword evidence="4 7" id="KW-0500">Molybdenum</keyword>
<evidence type="ECO:0000256" key="3">
    <source>
        <dbReference type="ARBA" id="ARBA00010763"/>
    </source>
</evidence>
<feature type="domain" description="MoaB/Mog" evidence="8">
    <location>
        <begin position="192"/>
        <end position="339"/>
    </location>
</feature>
<dbReference type="GO" id="GO:0046872">
    <property type="term" value="F:metal ion binding"/>
    <property type="evidence" value="ECO:0007669"/>
    <property type="project" value="UniProtKB-UniRule"/>
</dbReference>
<keyword evidence="7" id="KW-0479">Metal-binding</keyword>
<evidence type="ECO:0000256" key="7">
    <source>
        <dbReference type="RuleBase" id="RU365090"/>
    </source>
</evidence>
<dbReference type="Pfam" id="PF03454">
    <property type="entry name" value="MoeA_C"/>
    <property type="match status" value="1"/>
</dbReference>